<dbReference type="AlphaFoldDB" id="A0A061AZ39"/>
<evidence type="ECO:0000256" key="3">
    <source>
        <dbReference type="SAM" id="MobiDB-lite"/>
    </source>
</evidence>
<dbReference type="SUPFAM" id="SSF54631">
    <property type="entry name" value="CBS-domain pair"/>
    <property type="match status" value="2"/>
</dbReference>
<dbReference type="EMBL" id="LK052894">
    <property type="protein sequence ID" value="CDR42482.1"/>
    <property type="molecule type" value="Genomic_DNA"/>
</dbReference>
<dbReference type="InterPro" id="IPR000270">
    <property type="entry name" value="PB1_dom"/>
</dbReference>
<feature type="region of interest" description="Disordered" evidence="3">
    <location>
        <begin position="399"/>
        <end position="428"/>
    </location>
</feature>
<dbReference type="PROSITE" id="PS51745">
    <property type="entry name" value="PB1"/>
    <property type="match status" value="1"/>
</dbReference>
<sequence>MSDKRRASIYTLRPDTPLELPTTETVLLASQRMADLRVHCVLVKDHGRLMGLFTSKDLAYRVTAQGLDPVITTVSDIMTRDPLCLHMDTPITEALEIMVGRAVRHLPLIDDDGDIKGVIDITRCFHQAMLRLERIAVDARKLGEVLKDVQENFEDIRSLEAERIVKDVKELGKLVDIPTLNSVVADGKPPVYIDSHADVYTAAVLMVKHATTALLVVDGTSESKKVIGIFTSKDIAFRVLARGLEPTSCTVARVLTSSPEFAKSSLTVSGALRLMYQGHFLNLPVVDDISGDIIGIVSVLQLTYTALAQLGRKEHFNEGSVQKSTLEEVATRLGKDNAPAWDTFWDSLEKSTDEMYTLESSVSRSPRVRSRAATPQSGSRRPSLNQVLMSSSLRSVPITSRRFSEGNETTSMSMSGSPSGSGGASGSVRYQRIPSAESLTRMSFYLKRKTILFKIKHEKMQRTHKISMTINSGVSVYDDIKLFELLKGEIADKLEIRDIDQEYEIFYYDEEGDIILIDDEDDLVEAINSFEKLHEFSSVELILKPKSKNCGLFASLWSMISTACEMVGWKLQKAGLVTGTLTVLGIGVLVGYTFSRV</sequence>
<dbReference type="Pfam" id="PF00571">
    <property type="entry name" value="CBS"/>
    <property type="match status" value="3"/>
</dbReference>
<keyword evidence="4" id="KW-0812">Transmembrane</keyword>
<dbReference type="SMART" id="SM00116">
    <property type="entry name" value="CBS"/>
    <property type="match status" value="4"/>
</dbReference>
<protein>
    <submittedName>
        <fullName evidence="7">CYFA0S09e04544g1_1</fullName>
    </submittedName>
</protein>
<feature type="domain" description="CBS" evidence="5">
    <location>
        <begin position="12"/>
        <end position="69"/>
    </location>
</feature>
<evidence type="ECO:0000256" key="1">
    <source>
        <dbReference type="ARBA" id="ARBA00022737"/>
    </source>
</evidence>
<feature type="domain" description="PB1" evidence="6">
    <location>
        <begin position="450"/>
        <end position="538"/>
    </location>
</feature>
<dbReference type="InterPro" id="IPR046342">
    <property type="entry name" value="CBS_dom_sf"/>
</dbReference>
<evidence type="ECO:0000259" key="5">
    <source>
        <dbReference type="PROSITE" id="PS51371"/>
    </source>
</evidence>
<reference evidence="7" key="1">
    <citation type="journal article" date="2014" name="Genome Announc.">
        <title>Genome sequence of the yeast Cyberlindnera fabianii (Hansenula fabianii).</title>
        <authorList>
            <person name="Freel K.C."/>
            <person name="Sarilar V."/>
            <person name="Neuveglise C."/>
            <person name="Devillers H."/>
            <person name="Friedrich A."/>
            <person name="Schacherer J."/>
        </authorList>
    </citation>
    <scope>NUCLEOTIDE SEQUENCE</scope>
    <source>
        <strain evidence="7">YJS4271</strain>
    </source>
</reference>
<dbReference type="InterPro" id="IPR000644">
    <property type="entry name" value="CBS_dom"/>
</dbReference>
<keyword evidence="4" id="KW-1133">Transmembrane helix</keyword>
<dbReference type="PANTHER" id="PTHR48108">
    <property type="entry name" value="CBS DOMAIN-CONTAINING PROTEIN CBSX2, CHLOROPLASTIC"/>
    <property type="match status" value="1"/>
</dbReference>
<evidence type="ECO:0000313" key="7">
    <source>
        <dbReference type="EMBL" id="CDR42482.1"/>
    </source>
</evidence>
<keyword evidence="4" id="KW-0472">Membrane</keyword>
<dbReference type="PANTHER" id="PTHR48108:SF26">
    <property type="entry name" value="CBS DOMAIN-CONTAINING PROTEIN DDB_G0289609"/>
    <property type="match status" value="1"/>
</dbReference>
<keyword evidence="2" id="KW-0129">CBS domain</keyword>
<evidence type="ECO:0000256" key="4">
    <source>
        <dbReference type="SAM" id="Phobius"/>
    </source>
</evidence>
<dbReference type="Gene3D" id="3.10.580.10">
    <property type="entry name" value="CBS-domain"/>
    <property type="match status" value="2"/>
</dbReference>
<dbReference type="CDD" id="cd17782">
    <property type="entry name" value="CBS_pair_MUG70_2"/>
    <property type="match status" value="1"/>
</dbReference>
<gene>
    <name evidence="7" type="ORF">CYFA0S_09e04544g</name>
</gene>
<dbReference type="Gene3D" id="3.10.20.90">
    <property type="entry name" value="Phosphatidylinositol 3-kinase Catalytic Subunit, Chain A, domain 1"/>
    <property type="match status" value="1"/>
</dbReference>
<keyword evidence="1" id="KW-0677">Repeat</keyword>
<dbReference type="SUPFAM" id="SSF54277">
    <property type="entry name" value="CAD &amp; PB1 domains"/>
    <property type="match status" value="1"/>
</dbReference>
<feature type="domain" description="CBS" evidence="5">
    <location>
        <begin position="186"/>
        <end position="247"/>
    </location>
</feature>
<dbReference type="InterPro" id="IPR053793">
    <property type="entry name" value="PB1-like"/>
</dbReference>
<dbReference type="PhylomeDB" id="A0A061AZ39"/>
<name>A0A061AZ39_CYBFA</name>
<dbReference type="VEuPathDB" id="FungiDB:BON22_2752"/>
<feature type="region of interest" description="Disordered" evidence="3">
    <location>
        <begin position="357"/>
        <end position="386"/>
    </location>
</feature>
<proteinExistence type="predicted"/>
<dbReference type="OrthoDB" id="418595at2759"/>
<dbReference type="InterPro" id="IPR051462">
    <property type="entry name" value="CBS_domain-containing"/>
</dbReference>
<evidence type="ECO:0000259" key="6">
    <source>
        <dbReference type="PROSITE" id="PS51745"/>
    </source>
</evidence>
<accession>A0A061AZ39</accession>
<feature type="compositionally biased region" description="Polar residues" evidence="3">
    <location>
        <begin position="373"/>
        <end position="386"/>
    </location>
</feature>
<organism evidence="7">
    <name type="scientific">Cyberlindnera fabianii</name>
    <name type="common">Yeast</name>
    <name type="synonym">Hansenula fabianii</name>
    <dbReference type="NCBI Taxonomy" id="36022"/>
    <lineage>
        <taxon>Eukaryota</taxon>
        <taxon>Fungi</taxon>
        <taxon>Dikarya</taxon>
        <taxon>Ascomycota</taxon>
        <taxon>Saccharomycotina</taxon>
        <taxon>Saccharomycetes</taxon>
        <taxon>Phaffomycetales</taxon>
        <taxon>Phaffomycetaceae</taxon>
        <taxon>Cyberlindnera</taxon>
    </lineage>
</organism>
<feature type="domain" description="CBS" evidence="5">
    <location>
        <begin position="255"/>
        <end position="314"/>
    </location>
</feature>
<dbReference type="PROSITE" id="PS51371">
    <property type="entry name" value="CBS"/>
    <property type="match status" value="4"/>
</dbReference>
<feature type="domain" description="CBS" evidence="5">
    <location>
        <begin position="78"/>
        <end position="137"/>
    </location>
</feature>
<dbReference type="Pfam" id="PF00564">
    <property type="entry name" value="PB1"/>
    <property type="match status" value="1"/>
</dbReference>
<evidence type="ECO:0000256" key="2">
    <source>
        <dbReference type="PROSITE-ProRule" id="PRU00703"/>
    </source>
</evidence>
<dbReference type="CDD" id="cd17781">
    <property type="entry name" value="CBS_pair_MUG70_1"/>
    <property type="match status" value="1"/>
</dbReference>
<feature type="transmembrane region" description="Helical" evidence="4">
    <location>
        <begin position="575"/>
        <end position="594"/>
    </location>
</feature>